<accession>A0A8S5UR86</accession>
<dbReference type="EMBL" id="BK016124">
    <property type="protein sequence ID" value="DAF97009.1"/>
    <property type="molecule type" value="Genomic_DNA"/>
</dbReference>
<organism evidence="1">
    <name type="scientific">Myoviridae sp. ctsIb3</name>
    <dbReference type="NCBI Taxonomy" id="2825189"/>
    <lineage>
        <taxon>Viruses</taxon>
        <taxon>Duplodnaviria</taxon>
        <taxon>Heunggongvirae</taxon>
        <taxon>Uroviricota</taxon>
        <taxon>Caudoviricetes</taxon>
    </lineage>
</organism>
<sequence length="72" mass="7894">MNISPNAQLKIQLGKDGNPEIYACGTEMEQRALCAALIAGICIDQRNPETLLSILNTATDIMDRMEESPNED</sequence>
<proteinExistence type="predicted"/>
<reference evidence="1" key="1">
    <citation type="journal article" date="2021" name="Proc. Natl. Acad. Sci. U.S.A.">
        <title>A Catalog of Tens of Thousands of Viruses from Human Metagenomes Reveals Hidden Associations with Chronic Diseases.</title>
        <authorList>
            <person name="Tisza M.J."/>
            <person name="Buck C.B."/>
        </authorList>
    </citation>
    <scope>NUCLEOTIDE SEQUENCE</scope>
    <source>
        <strain evidence="1">CtsIb3</strain>
    </source>
</reference>
<evidence type="ECO:0000313" key="1">
    <source>
        <dbReference type="EMBL" id="DAF97009.1"/>
    </source>
</evidence>
<name>A0A8S5UR86_9CAUD</name>
<protein>
    <submittedName>
        <fullName evidence="1">Uncharacterized protein</fullName>
    </submittedName>
</protein>